<gene>
    <name evidence="3" type="ORF">MIMGU_mgv1a022985mg</name>
</gene>
<organism evidence="3 4">
    <name type="scientific">Erythranthe guttata</name>
    <name type="common">Yellow monkey flower</name>
    <name type="synonym">Mimulus guttatus</name>
    <dbReference type="NCBI Taxonomy" id="4155"/>
    <lineage>
        <taxon>Eukaryota</taxon>
        <taxon>Viridiplantae</taxon>
        <taxon>Streptophyta</taxon>
        <taxon>Embryophyta</taxon>
        <taxon>Tracheophyta</taxon>
        <taxon>Spermatophyta</taxon>
        <taxon>Magnoliopsida</taxon>
        <taxon>eudicotyledons</taxon>
        <taxon>Gunneridae</taxon>
        <taxon>Pentapetalae</taxon>
        <taxon>asterids</taxon>
        <taxon>lamiids</taxon>
        <taxon>Lamiales</taxon>
        <taxon>Phrymaceae</taxon>
        <taxon>Erythranthe</taxon>
    </lineage>
</organism>
<dbReference type="Proteomes" id="UP000030748">
    <property type="component" value="Unassembled WGS sequence"/>
</dbReference>
<name>A0A022RA83_ERYGU</name>
<dbReference type="PhylomeDB" id="A0A022RA83"/>
<feature type="signal peptide" evidence="1">
    <location>
        <begin position="1"/>
        <end position="30"/>
    </location>
</feature>
<keyword evidence="4" id="KW-1185">Reference proteome</keyword>
<dbReference type="Pfam" id="PF24865">
    <property type="entry name" value="DUF7731"/>
    <property type="match status" value="1"/>
</dbReference>
<evidence type="ECO:0000259" key="2">
    <source>
        <dbReference type="Pfam" id="PF24865"/>
    </source>
</evidence>
<proteinExistence type="predicted"/>
<evidence type="ECO:0000313" key="4">
    <source>
        <dbReference type="Proteomes" id="UP000030748"/>
    </source>
</evidence>
<dbReference type="PANTHER" id="PTHR34366">
    <property type="entry name" value="OS07G0289901 PROTEIN-RELATED"/>
    <property type="match status" value="1"/>
</dbReference>
<dbReference type="EMBL" id="KI630583">
    <property type="protein sequence ID" value="EYU36899.1"/>
    <property type="molecule type" value="Genomic_DNA"/>
</dbReference>
<reference evidence="3 4" key="1">
    <citation type="journal article" date="2013" name="Proc. Natl. Acad. Sci. U.S.A.">
        <title>Fine-scale variation in meiotic recombination in Mimulus inferred from population shotgun sequencing.</title>
        <authorList>
            <person name="Hellsten U."/>
            <person name="Wright K.M."/>
            <person name="Jenkins J."/>
            <person name="Shu S."/>
            <person name="Yuan Y."/>
            <person name="Wessler S.R."/>
            <person name="Schmutz J."/>
            <person name="Willis J.H."/>
            <person name="Rokhsar D.S."/>
        </authorList>
    </citation>
    <scope>NUCLEOTIDE SEQUENCE [LARGE SCALE GENOMIC DNA]</scope>
    <source>
        <strain evidence="4">cv. DUN x IM62</strain>
    </source>
</reference>
<dbReference type="PANTHER" id="PTHR34366:SF7">
    <property type="entry name" value="TRANSMEMBRANE PROTEIN"/>
    <property type="match status" value="1"/>
</dbReference>
<dbReference type="AlphaFoldDB" id="A0A022RA83"/>
<protein>
    <recommendedName>
        <fullName evidence="2">DUF7731 domain-containing protein</fullName>
    </recommendedName>
</protein>
<dbReference type="eggNOG" id="ENOG502S8YA">
    <property type="taxonomic scope" value="Eukaryota"/>
</dbReference>
<dbReference type="InterPro" id="IPR056633">
    <property type="entry name" value="DUF7731"/>
</dbReference>
<feature type="chain" id="PRO_5001504983" description="DUF7731 domain-containing protein" evidence="1">
    <location>
        <begin position="31"/>
        <end position="134"/>
    </location>
</feature>
<sequence>MGRQLHSLSSVATSLGLLLAIFLLFHCAQSENKLYPTANQNLSPIEAWRSAEYCLQNISSSCPVNYTLTHSGWLNVTHTDGPTFCEDGGCAEHTRAVLLCLYHVKIDYYFANFATIKDLSDTINNGCTSPQGTL</sequence>
<keyword evidence="1" id="KW-0732">Signal</keyword>
<feature type="domain" description="DUF7731" evidence="2">
    <location>
        <begin position="45"/>
        <end position="129"/>
    </location>
</feature>
<evidence type="ECO:0000256" key="1">
    <source>
        <dbReference type="SAM" id="SignalP"/>
    </source>
</evidence>
<accession>A0A022RA83</accession>
<evidence type="ECO:0000313" key="3">
    <source>
        <dbReference type="EMBL" id="EYU36899.1"/>
    </source>
</evidence>